<dbReference type="VEuPathDB" id="FungiDB:MYCFIDRAFT_176319"/>
<dbReference type="Proteomes" id="UP000016932">
    <property type="component" value="Unassembled WGS sequence"/>
</dbReference>
<feature type="compositionally biased region" description="Basic and acidic residues" evidence="1">
    <location>
        <begin position="110"/>
        <end position="119"/>
    </location>
</feature>
<dbReference type="AlphaFoldDB" id="M3AUY9"/>
<gene>
    <name evidence="2" type="ORF">MYCFIDRAFT_176319</name>
</gene>
<keyword evidence="3" id="KW-1185">Reference proteome</keyword>
<dbReference type="GeneID" id="19333537"/>
<dbReference type="RefSeq" id="XP_007928304.1">
    <property type="nucleotide sequence ID" value="XM_007930113.1"/>
</dbReference>
<accession>M3AUY9</accession>
<name>M3AUY9_PSEFD</name>
<feature type="compositionally biased region" description="Polar residues" evidence="1">
    <location>
        <begin position="95"/>
        <end position="109"/>
    </location>
</feature>
<evidence type="ECO:0000313" key="2">
    <source>
        <dbReference type="EMBL" id="EME80973.1"/>
    </source>
</evidence>
<dbReference type="HOGENOM" id="CLU_1062173_0_0_1"/>
<sequence length="262" mass="29130">MSAGDQILAVWSDVDVPTEGGSEEVLRRRATPQQCFAQAHTWPNFIISALLFESPMAVAIIACQRIHRSCFMLHTESMIVVETFDTQLSELPESTAPSVPSFPASTRGTGQKDEVKSEEAAQWDPQLESYGAKTDVFVRARQRCREREGKREAEADYCAGSLPARIPGEETLFLPEKTILLYSTSELLPFLAGVLTARRGVSLSRHGVALVFMSTKDRQLWKMDGQEKARRLISHTVIQVDDVKPGGEYGYVATGTPNLYYE</sequence>
<protein>
    <submittedName>
        <fullName evidence="2">Uncharacterized protein</fullName>
    </submittedName>
</protein>
<dbReference type="EMBL" id="KB446560">
    <property type="protein sequence ID" value="EME80973.1"/>
    <property type="molecule type" value="Genomic_DNA"/>
</dbReference>
<evidence type="ECO:0000256" key="1">
    <source>
        <dbReference type="SAM" id="MobiDB-lite"/>
    </source>
</evidence>
<proteinExistence type="predicted"/>
<reference evidence="2 3" key="1">
    <citation type="journal article" date="2012" name="PLoS Pathog.">
        <title>Diverse lifestyles and strategies of plant pathogenesis encoded in the genomes of eighteen Dothideomycetes fungi.</title>
        <authorList>
            <person name="Ohm R.A."/>
            <person name="Feau N."/>
            <person name="Henrissat B."/>
            <person name="Schoch C.L."/>
            <person name="Horwitz B.A."/>
            <person name="Barry K.W."/>
            <person name="Condon B.J."/>
            <person name="Copeland A.C."/>
            <person name="Dhillon B."/>
            <person name="Glaser F."/>
            <person name="Hesse C.N."/>
            <person name="Kosti I."/>
            <person name="LaButti K."/>
            <person name="Lindquist E.A."/>
            <person name="Lucas S."/>
            <person name="Salamov A.A."/>
            <person name="Bradshaw R.E."/>
            <person name="Ciuffetti L."/>
            <person name="Hamelin R.C."/>
            <person name="Kema G.H.J."/>
            <person name="Lawrence C."/>
            <person name="Scott J.A."/>
            <person name="Spatafora J.W."/>
            <person name="Turgeon B.G."/>
            <person name="de Wit P.J.G.M."/>
            <person name="Zhong S."/>
            <person name="Goodwin S.B."/>
            <person name="Grigoriev I.V."/>
        </authorList>
    </citation>
    <scope>NUCLEOTIDE SEQUENCE [LARGE SCALE GENOMIC DNA]</scope>
    <source>
        <strain evidence="2 3">CIRAD86</strain>
    </source>
</reference>
<feature type="region of interest" description="Disordered" evidence="1">
    <location>
        <begin position="92"/>
        <end position="120"/>
    </location>
</feature>
<dbReference type="KEGG" id="pfj:MYCFIDRAFT_176319"/>
<evidence type="ECO:0000313" key="3">
    <source>
        <dbReference type="Proteomes" id="UP000016932"/>
    </source>
</evidence>
<organism evidence="2 3">
    <name type="scientific">Pseudocercospora fijiensis (strain CIRAD86)</name>
    <name type="common">Black leaf streak disease fungus</name>
    <name type="synonym">Mycosphaerella fijiensis</name>
    <dbReference type="NCBI Taxonomy" id="383855"/>
    <lineage>
        <taxon>Eukaryota</taxon>
        <taxon>Fungi</taxon>
        <taxon>Dikarya</taxon>
        <taxon>Ascomycota</taxon>
        <taxon>Pezizomycotina</taxon>
        <taxon>Dothideomycetes</taxon>
        <taxon>Dothideomycetidae</taxon>
        <taxon>Mycosphaerellales</taxon>
        <taxon>Mycosphaerellaceae</taxon>
        <taxon>Pseudocercospora</taxon>
    </lineage>
</organism>